<organism evidence="1 2">
    <name type="scientific">Herbihabitans rhizosphaerae</name>
    <dbReference type="NCBI Taxonomy" id="1872711"/>
    <lineage>
        <taxon>Bacteria</taxon>
        <taxon>Bacillati</taxon>
        <taxon>Actinomycetota</taxon>
        <taxon>Actinomycetes</taxon>
        <taxon>Pseudonocardiales</taxon>
        <taxon>Pseudonocardiaceae</taxon>
        <taxon>Herbihabitans</taxon>
    </lineage>
</organism>
<dbReference type="EMBL" id="SGWQ01000004">
    <property type="protein sequence ID" value="RZS39010.1"/>
    <property type="molecule type" value="Genomic_DNA"/>
</dbReference>
<comment type="caution">
    <text evidence="1">The sequence shown here is derived from an EMBL/GenBank/DDBJ whole genome shotgun (WGS) entry which is preliminary data.</text>
</comment>
<evidence type="ECO:0000313" key="2">
    <source>
        <dbReference type="Proteomes" id="UP000294257"/>
    </source>
</evidence>
<name>A0A4Q7KSC3_9PSEU</name>
<protein>
    <submittedName>
        <fullName evidence="1">Uncharacterized protein</fullName>
    </submittedName>
</protein>
<proteinExistence type="predicted"/>
<dbReference type="Proteomes" id="UP000294257">
    <property type="component" value="Unassembled WGS sequence"/>
</dbReference>
<dbReference type="AlphaFoldDB" id="A0A4Q7KSC3"/>
<keyword evidence="2" id="KW-1185">Reference proteome</keyword>
<dbReference type="RefSeq" id="WP_130344603.1">
    <property type="nucleotide sequence ID" value="NZ_SGWQ01000004.1"/>
</dbReference>
<evidence type="ECO:0000313" key="1">
    <source>
        <dbReference type="EMBL" id="RZS39010.1"/>
    </source>
</evidence>
<sequence>MAEIDQAEAIRRCPELAPLAAQNWVWEARPLRESTLVLWGSRRGTRTLPAVELFIYPDFASMYYVGRDGLKHTEPNGPLDLFVRRLSVEAGRDEW</sequence>
<gene>
    <name evidence="1" type="ORF">EV193_104221</name>
</gene>
<reference evidence="1 2" key="1">
    <citation type="submission" date="2019-02" db="EMBL/GenBank/DDBJ databases">
        <title>Genomic Encyclopedia of Type Strains, Phase IV (KMG-IV): sequencing the most valuable type-strain genomes for metagenomic binning, comparative biology and taxonomic classification.</title>
        <authorList>
            <person name="Goeker M."/>
        </authorList>
    </citation>
    <scope>NUCLEOTIDE SEQUENCE [LARGE SCALE GENOMIC DNA]</scope>
    <source>
        <strain evidence="1 2">DSM 101727</strain>
    </source>
</reference>
<dbReference type="OrthoDB" id="9761045at2"/>
<accession>A0A4Q7KSC3</accession>